<dbReference type="InterPro" id="IPR055128">
    <property type="entry name" value="HypF_C_2"/>
</dbReference>
<evidence type="ECO:0000256" key="1">
    <source>
        <dbReference type="ARBA" id="ARBA00004711"/>
    </source>
</evidence>
<evidence type="ECO:0000259" key="11">
    <source>
        <dbReference type="PROSITE" id="PS51163"/>
    </source>
</evidence>
<dbReference type="Gene3D" id="3.30.420.360">
    <property type="match status" value="1"/>
</dbReference>
<dbReference type="EMBL" id="JBIRYO010000030">
    <property type="protein sequence ID" value="MFI2477858.1"/>
    <property type="molecule type" value="Genomic_DNA"/>
</dbReference>
<comment type="caution">
    <text evidence="12">The sequence shown here is derived from an EMBL/GenBank/DDBJ whole genome shotgun (WGS) entry which is preliminary data.</text>
</comment>
<evidence type="ECO:0000256" key="9">
    <source>
        <dbReference type="PROSITE-ProRule" id="PRU00520"/>
    </source>
</evidence>
<feature type="active site" evidence="9">
    <location>
        <position position="21"/>
    </location>
</feature>
<keyword evidence="6" id="KW-0862">Zinc</keyword>
<evidence type="ECO:0000256" key="8">
    <source>
        <dbReference type="PIRNR" id="PIRNR006256"/>
    </source>
</evidence>
<proteinExistence type="inferred from homology"/>
<feature type="domain" description="Acylphosphatase-like" evidence="10">
    <location>
        <begin position="6"/>
        <end position="94"/>
    </location>
</feature>
<dbReference type="InterPro" id="IPR004421">
    <property type="entry name" value="Carbamoyltransferase_HypF"/>
</dbReference>
<feature type="active site" evidence="9">
    <location>
        <position position="39"/>
    </location>
</feature>
<dbReference type="InterPro" id="IPR001792">
    <property type="entry name" value="Acylphosphatase-like_dom"/>
</dbReference>
<dbReference type="InterPro" id="IPR036046">
    <property type="entry name" value="Acylphosphatase-like_dom_sf"/>
</dbReference>
<dbReference type="PROSITE" id="PS51163">
    <property type="entry name" value="YRDC"/>
    <property type="match status" value="1"/>
</dbReference>
<keyword evidence="5" id="KW-0863">Zinc-finger</keyword>
<dbReference type="Proteomes" id="UP001611415">
    <property type="component" value="Unassembled WGS sequence"/>
</dbReference>
<evidence type="ECO:0000313" key="12">
    <source>
        <dbReference type="EMBL" id="MFI2477858.1"/>
    </source>
</evidence>
<evidence type="ECO:0000256" key="4">
    <source>
        <dbReference type="ARBA" id="ARBA00022723"/>
    </source>
</evidence>
<dbReference type="SUPFAM" id="SSF54975">
    <property type="entry name" value="Acylphosphatase/BLUF domain-like"/>
    <property type="match status" value="1"/>
</dbReference>
<evidence type="ECO:0000256" key="7">
    <source>
        <dbReference type="ARBA" id="ARBA00048220"/>
    </source>
</evidence>
<protein>
    <recommendedName>
        <fullName evidence="8">Carbamoyltransferase</fullName>
        <ecNumber evidence="8">6.2.-.-</ecNumber>
    </recommendedName>
</protein>
<comment type="catalytic activity">
    <reaction evidence="7">
        <text>C-terminal L-cysteinyl-[HypE protein] + carbamoyl phosphate + ATP + H2O = C-terminal S-carboxamide-L-cysteinyl-[HypE protein] + AMP + phosphate + diphosphate + H(+)</text>
        <dbReference type="Rhea" id="RHEA:55636"/>
        <dbReference type="Rhea" id="RHEA-COMP:14247"/>
        <dbReference type="Rhea" id="RHEA-COMP:14392"/>
        <dbReference type="ChEBI" id="CHEBI:15377"/>
        <dbReference type="ChEBI" id="CHEBI:15378"/>
        <dbReference type="ChEBI" id="CHEBI:30616"/>
        <dbReference type="ChEBI" id="CHEBI:33019"/>
        <dbReference type="ChEBI" id="CHEBI:43474"/>
        <dbReference type="ChEBI" id="CHEBI:58228"/>
        <dbReference type="ChEBI" id="CHEBI:76913"/>
        <dbReference type="ChEBI" id="CHEBI:139126"/>
        <dbReference type="ChEBI" id="CHEBI:456215"/>
    </reaction>
</comment>
<dbReference type="InterPro" id="IPR017945">
    <property type="entry name" value="DHBP_synth_RibB-like_a/b_dom"/>
</dbReference>
<dbReference type="Pfam" id="PF07503">
    <property type="entry name" value="zf-HYPF"/>
    <property type="match status" value="2"/>
</dbReference>
<dbReference type="InterPro" id="IPR006070">
    <property type="entry name" value="Sua5-like_dom"/>
</dbReference>
<comment type="catalytic activity">
    <reaction evidence="9">
        <text>an acyl phosphate + H2O = a carboxylate + phosphate + H(+)</text>
        <dbReference type="Rhea" id="RHEA:14965"/>
        <dbReference type="ChEBI" id="CHEBI:15377"/>
        <dbReference type="ChEBI" id="CHEBI:15378"/>
        <dbReference type="ChEBI" id="CHEBI:29067"/>
        <dbReference type="ChEBI" id="CHEBI:43474"/>
        <dbReference type="ChEBI" id="CHEBI:59918"/>
        <dbReference type="EC" id="3.6.1.7"/>
    </reaction>
</comment>
<dbReference type="SUPFAM" id="SSF55821">
    <property type="entry name" value="YrdC/RibB"/>
    <property type="match status" value="1"/>
</dbReference>
<evidence type="ECO:0000313" key="13">
    <source>
        <dbReference type="Proteomes" id="UP001611415"/>
    </source>
</evidence>
<dbReference type="RefSeq" id="WP_397095277.1">
    <property type="nucleotide sequence ID" value="NZ_JBIRYO010000030.1"/>
</dbReference>
<dbReference type="GO" id="GO:0016874">
    <property type="term" value="F:ligase activity"/>
    <property type="evidence" value="ECO:0007669"/>
    <property type="project" value="UniProtKB-KW"/>
</dbReference>
<dbReference type="Gene3D" id="3.30.420.40">
    <property type="match status" value="1"/>
</dbReference>
<dbReference type="Pfam" id="PF17788">
    <property type="entry name" value="HypF_C"/>
    <property type="match status" value="1"/>
</dbReference>
<organism evidence="12 13">
    <name type="scientific">Nocardia xishanensis</name>
    <dbReference type="NCBI Taxonomy" id="238964"/>
    <lineage>
        <taxon>Bacteria</taxon>
        <taxon>Bacillati</taxon>
        <taxon>Actinomycetota</taxon>
        <taxon>Actinomycetes</taxon>
        <taxon>Mycobacteriales</taxon>
        <taxon>Nocardiaceae</taxon>
        <taxon>Nocardia</taxon>
    </lineage>
</organism>
<keyword evidence="4" id="KW-0479">Metal-binding</keyword>
<dbReference type="InterPro" id="IPR041440">
    <property type="entry name" value="HypF_C"/>
</dbReference>
<evidence type="ECO:0000256" key="5">
    <source>
        <dbReference type="ARBA" id="ARBA00022771"/>
    </source>
</evidence>
<dbReference type="NCBIfam" id="TIGR00143">
    <property type="entry name" value="hypF"/>
    <property type="match status" value="1"/>
</dbReference>
<dbReference type="Pfam" id="PF00708">
    <property type="entry name" value="Acylphosphatase"/>
    <property type="match status" value="1"/>
</dbReference>
<accession>A0ABW7X9P3</accession>
<dbReference type="InterPro" id="IPR051060">
    <property type="entry name" value="Carbamoyltrans_HypF-like"/>
</dbReference>
<keyword evidence="3 12" id="KW-0436">Ligase</keyword>
<dbReference type="Gene3D" id="3.30.110.120">
    <property type="match status" value="1"/>
</dbReference>
<evidence type="ECO:0000256" key="6">
    <source>
        <dbReference type="ARBA" id="ARBA00022833"/>
    </source>
</evidence>
<evidence type="ECO:0000256" key="3">
    <source>
        <dbReference type="ARBA" id="ARBA00022598"/>
    </source>
</evidence>
<keyword evidence="13" id="KW-1185">Reference proteome</keyword>
<dbReference type="EC" id="6.2.-.-" evidence="8"/>
<evidence type="ECO:0000256" key="2">
    <source>
        <dbReference type="ARBA" id="ARBA00008097"/>
    </source>
</evidence>
<dbReference type="PIRSF" id="PIRSF006256">
    <property type="entry name" value="CMPcnvr_hdrg_mat"/>
    <property type="match status" value="1"/>
</dbReference>
<dbReference type="PANTHER" id="PTHR42959:SF1">
    <property type="entry name" value="CARBAMOYLTRANSFERASE HYPF"/>
    <property type="match status" value="1"/>
</dbReference>
<dbReference type="InterPro" id="IPR011125">
    <property type="entry name" value="Znf_HypF"/>
</dbReference>
<dbReference type="PROSITE" id="PS51160">
    <property type="entry name" value="ACYLPHOSPHATASE_3"/>
    <property type="match status" value="1"/>
</dbReference>
<comment type="similarity">
    <text evidence="2 8">Belongs to the carbamoyltransferase HypF family.</text>
</comment>
<keyword evidence="9" id="KW-0378">Hydrolase</keyword>
<dbReference type="Pfam" id="PF22521">
    <property type="entry name" value="HypF_C_2"/>
    <property type="match status" value="1"/>
</dbReference>
<dbReference type="Gene3D" id="3.90.870.50">
    <property type="match status" value="1"/>
</dbReference>
<evidence type="ECO:0000259" key="10">
    <source>
        <dbReference type="PROSITE" id="PS51160"/>
    </source>
</evidence>
<dbReference type="PANTHER" id="PTHR42959">
    <property type="entry name" value="CARBAMOYLTRANSFERASE"/>
    <property type="match status" value="1"/>
</dbReference>
<gene>
    <name evidence="12" type="primary">hypF</name>
    <name evidence="12" type="ORF">ACH49W_31225</name>
</gene>
<name>A0ABW7X9P3_9NOCA</name>
<comment type="pathway">
    <text evidence="1">Protein modification; [NiFe] hydrogenase maturation.</text>
</comment>
<reference evidence="12 13" key="1">
    <citation type="submission" date="2024-10" db="EMBL/GenBank/DDBJ databases">
        <title>The Natural Products Discovery Center: Release of the First 8490 Sequenced Strains for Exploring Actinobacteria Biosynthetic Diversity.</title>
        <authorList>
            <person name="Kalkreuter E."/>
            <person name="Kautsar S.A."/>
            <person name="Yang D."/>
            <person name="Bader C.D."/>
            <person name="Teijaro C.N."/>
            <person name="Fluegel L."/>
            <person name="Davis C.M."/>
            <person name="Simpson J.R."/>
            <person name="Lauterbach L."/>
            <person name="Steele A.D."/>
            <person name="Gui C."/>
            <person name="Meng S."/>
            <person name="Li G."/>
            <person name="Viehrig K."/>
            <person name="Ye F."/>
            <person name="Su P."/>
            <person name="Kiefer A.F."/>
            <person name="Nichols A."/>
            <person name="Cepeda A.J."/>
            <person name="Yan W."/>
            <person name="Fan B."/>
            <person name="Jiang Y."/>
            <person name="Adhikari A."/>
            <person name="Zheng C.-J."/>
            <person name="Schuster L."/>
            <person name="Cowan T.M."/>
            <person name="Smanski M.J."/>
            <person name="Chevrette M.G."/>
            <person name="De Carvalho L.P.S."/>
            <person name="Shen B."/>
        </authorList>
    </citation>
    <scope>NUCLEOTIDE SEQUENCE [LARGE SCALE GENOMIC DNA]</scope>
    <source>
        <strain evidence="12 13">NPDC019275</strain>
    </source>
</reference>
<dbReference type="Pfam" id="PF01300">
    <property type="entry name" value="Sua5_yciO_yrdC"/>
    <property type="match status" value="1"/>
</dbReference>
<sequence>MAEQATWKIRVTGVVQGVGYRPFVYKLARERQLAGWVRNDPEGVLIEASGFESALHLFTEELASKAPELARVDCVEALSKSVGQSAATSFEIVNSERNGAKVALVPADTHVCADCLAELRDPTDRRYRYPFINCTNCGPRYSIVRALPYDRSQTTMRSFVMCERCDQEYRDPGSRRFHAQPNACAECGPHLFLADRCGTVLHGEAALQQCARELMAGRVAAVKSVGGFHLAVDARSAESVALLRKRKRRDSKPFAVMVRDLATAHRIVELSAAEEELLRSPARPILLARKRPGSVPESVAPRNPNLGLMLPSAPHHHLLLDEAGLDVLVMTSGNISGYPIVHRNEDALQQLFEIADVILYHDREIETRVDDSVVRLSSHPELDSPLLTFLRRARGYAPYPVEVGRPLVPLVAYGAELKTTVALSAGSRVYLSQHIGDLKNDETFASHHKTAAHLASLYDLHPAAGVYDMHPDFRASRANEGIGEQGDPMFVQHHHAHMAACMAENRLTGQAIGVVFDGAGYGTDGTMWGGEFLVGGFERFDRATHLRRLALIGGDRAVREPIRTGVSIALDTFGDIDVAMRAFPEIARLETDRRHVYSTMRARRINSPEVTSMGRLFDGVAALLGVCSHAEYEAQGPIELEGLLNRNLDMIDGYEFDHATTEVDFRPVLRAIAADLAADIPLAEISRRFHSGVVAMVRRQCREISRETGIRQVVLSGGVFLNEFLLVNCITMLGREGFEVYSHRQVPPNDGGIALGQLMVANSIADLGERTDLAPGVGGWAQQE</sequence>
<feature type="domain" description="YrdC-like" evidence="11">
    <location>
        <begin position="204"/>
        <end position="395"/>
    </location>
</feature>